<comment type="subcellular location">
    <subcellularLocation>
        <location evidence="1">Membrane</location>
        <topology evidence="1">Single-pass membrane protein</topology>
    </subcellularLocation>
</comment>
<proteinExistence type="predicted"/>
<dbReference type="GO" id="GO:0005886">
    <property type="term" value="C:plasma membrane"/>
    <property type="evidence" value="ECO:0007669"/>
    <property type="project" value="InterPro"/>
</dbReference>
<dbReference type="PANTHER" id="PTHR36985">
    <property type="entry name" value="TRANSLOCATION AND ASSEMBLY MODULE SUBUNIT TAMB"/>
    <property type="match status" value="1"/>
</dbReference>
<feature type="domain" description="Translocation and assembly module TamB C-terminal" evidence="7">
    <location>
        <begin position="1585"/>
        <end position="1935"/>
    </location>
</feature>
<keyword evidence="9" id="KW-1185">Reference proteome</keyword>
<reference evidence="8 9" key="1">
    <citation type="submission" date="2018-11" db="EMBL/GenBank/DDBJ databases">
        <title>Mesobaculum littorinae gen. nov., sp. nov., isolated from Littorina scabra that represents a novel genus of the order Rhodobacteraceae.</title>
        <authorList>
            <person name="Li F."/>
        </authorList>
    </citation>
    <scope>NUCLEOTIDE SEQUENCE [LARGE SCALE GENOMIC DNA]</scope>
    <source>
        <strain evidence="8 9">M0103</strain>
    </source>
</reference>
<keyword evidence="6" id="KW-0732">Signal</keyword>
<evidence type="ECO:0000259" key="7">
    <source>
        <dbReference type="Pfam" id="PF04357"/>
    </source>
</evidence>
<name>A0A438AHM0_9RHOB</name>
<accession>A0A438AHM0</accession>
<feature type="signal peptide" evidence="6">
    <location>
        <begin position="1"/>
        <end position="26"/>
    </location>
</feature>
<dbReference type="GO" id="GO:0097347">
    <property type="term" value="C:TAM protein secretion complex"/>
    <property type="evidence" value="ECO:0007669"/>
    <property type="project" value="TreeGrafter"/>
</dbReference>
<evidence type="ECO:0000313" key="9">
    <source>
        <dbReference type="Proteomes" id="UP000285908"/>
    </source>
</evidence>
<evidence type="ECO:0000313" key="8">
    <source>
        <dbReference type="EMBL" id="RVV98168.1"/>
    </source>
</evidence>
<gene>
    <name evidence="8" type="ORF">EKE94_12030</name>
</gene>
<dbReference type="PANTHER" id="PTHR36985:SF1">
    <property type="entry name" value="TRANSLOCATION AND ASSEMBLY MODULE SUBUNIT TAMB"/>
    <property type="match status" value="1"/>
</dbReference>
<evidence type="ECO:0000256" key="4">
    <source>
        <dbReference type="ARBA" id="ARBA00023136"/>
    </source>
</evidence>
<sequence length="1935" mass="198263">MSTLRKFLAPLALTLAVALPAQPVLSQDDDEDGGGFLENLIEDNLSSAGREVRIRGFEGALSSRATIAELSISDDEGVWLTLRDAVLDWNRSALLRGRLEVEELSAASIDLPRLPQAGGTQPPPAEAQPFSLPDLPVSVVIETLDIERVALGEPLFGEAAEIALNGSARLAGGEGEAQLAVERLDAEGALTFEGSYANDTGELVLDLSLQEGADGIAANLLDLPGRPSVALSVAGEGPVSDFTADIQLATDGEDRIAGTVSVASEEGEDGTTRSFAADIGGDIAPVFSPQFRPFFGPDIQLEVQGASYPGGRVEIPELSLTAQSLTLQGRIAVGADGLPDVIDVEGRIADQGGAPVLLPVGQDLRVQGVDLDIAFDAARGEDWQALIAIDALDTATADIGDLRLEGTGRIGTTDAGAQTVTADFDFAAEELSLADGGAQAALGDAITGDAAIRWTAGAPVTLDRLALSGDSFELTGEGAVDATGEGTDITLDADLAARDLSAFSALAGRPLSGGAQLSLDLTYGLLQGRFDVALDGTTTDLSLSQPALDRLLAGETTLTLRADRDETGTRVETLSLQSPALQVAGEADLTSQDAFVSLNVDVPDAAALDPRATGAANVDFEATLEQGLWQYTLDAGGLQATVDAEGQITVTEDQPLRIQSQADIAAADLSLFSDLTGRPLAGSVDVAANGYALSDLSAFDIGLDGTLQSVEVGIPQADNLLQGETVLSGSARRDETGIIVPGVTVENPQLTLAGEGRYAEGESRADAQFRLSDAGLLLPELTGAVTADVQAREIAEGWNVVAQAAGLGATVDADVEITELSSDAPRVTGRADVTAEDLARFAPLAGRPLEGAVDLTLDGGARTDLSEFDLAIDGSSADIAIGQDIVDGLMQGRTQIAVTAARAGEQFDLPRLHIENPQIRATGEGSYAPDGGSIDADIDIADAARILPELEGPVTLDLRADAAEEVWTVDLDAEGLGARITADARVSDLRATPRVEGDAQVVAGDLSRLQALAGRPLAGALNLDLSGFAVTDLSAFDLTAEGTARSVEIGQDLVDGLLQGDTDLEIAAARDENGIEVPQFRIANPQISATGGGSYAPGAGAFNADIEVPDAARILPQLEGPVTLTLDAAEEGGAWNVDLSGDGLGAQLAADAVVSDLQGDAAPRVEGTARVVAEDLARFEAIAGRPLSGSLNLTASGAARIDGSDFDVDIEGASRSVEIGQEIADNLLAGATEVDIEARRNDEGVEIPAFRIANPQIRATGEGSYAPGAGAITAELVLADAGDVVQGLSGPLNADLSAEETGGAWSVTLDAEGLATIIEAAVRISEIDTGTPLVDGTVRLTARDLARFRAVAGLPLSGGLQAEARGQMRSDLSRFDVTLDATGTNLGIGQAEVDRILGGQTQIDLSASRDAADAPIRIARAVVDTGLLDVSASGQLGAGGSGVEFDARLTDISPFVDGFSGAVTADGRLAQTGDGYRIDVTATGPGGTDARIAGTAAGDFSTLDLDIDGTAPLALANRFTTPNSLDGSVSFDLALNGAPGLDALSGRVTTSGARAVVPSVSVVLENIGATVTLQNGTARVQAQADKQTGGGLTAQGSIGLSGNLPADLTIDLARFDLTDPNLYETAVNGRVTINGPLAGGATIAGRLSLGQTEVRIPSTGLGATGPIPEDLVHLNEPAEVRATRSRAGLIQEPGEGGSGGGASVAYPLDIEIVADNQIFVRGRGLDAELGGALALTGTTANVIPAGSFELIRGRLDILGQRLTLDEGTITLQGDFTPYIRLVASTDQGDVTVQIVVEGPALEPDIDFLSQPQLPEEEVLARLIFGRSLTSISPLQAAQLASAVATLAGRGGDGVVGNLRQNFGLDDLDVTTDEEGNPAVRAGAYLNENVYTDVTVNAEGQAELNLNLDVTRSLTVRGGVSNEGGTSLGVFFERDY</sequence>
<dbReference type="Pfam" id="PF04357">
    <property type="entry name" value="TamB"/>
    <property type="match status" value="1"/>
</dbReference>
<evidence type="ECO:0000256" key="1">
    <source>
        <dbReference type="ARBA" id="ARBA00004167"/>
    </source>
</evidence>
<dbReference type="Proteomes" id="UP000285908">
    <property type="component" value="Unassembled WGS sequence"/>
</dbReference>
<keyword evidence="2" id="KW-0812">Transmembrane</keyword>
<feature type="chain" id="PRO_5019038695" description="Translocation and assembly module TamB C-terminal domain-containing protein" evidence="6">
    <location>
        <begin position="27"/>
        <end position="1935"/>
    </location>
</feature>
<feature type="region of interest" description="Disordered" evidence="5">
    <location>
        <begin position="112"/>
        <end position="131"/>
    </location>
</feature>
<keyword evidence="4" id="KW-0472">Membrane</keyword>
<dbReference type="EMBL" id="RQXX01000003">
    <property type="protein sequence ID" value="RVV98168.1"/>
    <property type="molecule type" value="Genomic_DNA"/>
</dbReference>
<dbReference type="GO" id="GO:0009306">
    <property type="term" value="P:protein secretion"/>
    <property type="evidence" value="ECO:0007669"/>
    <property type="project" value="InterPro"/>
</dbReference>
<evidence type="ECO:0000256" key="6">
    <source>
        <dbReference type="SAM" id="SignalP"/>
    </source>
</evidence>
<evidence type="ECO:0000256" key="2">
    <source>
        <dbReference type="ARBA" id="ARBA00022692"/>
    </source>
</evidence>
<organism evidence="8 9">
    <name type="scientific">Mesobaculum littorinae</name>
    <dbReference type="NCBI Taxonomy" id="2486419"/>
    <lineage>
        <taxon>Bacteria</taxon>
        <taxon>Pseudomonadati</taxon>
        <taxon>Pseudomonadota</taxon>
        <taxon>Alphaproteobacteria</taxon>
        <taxon>Rhodobacterales</taxon>
        <taxon>Roseobacteraceae</taxon>
        <taxon>Mesobaculum</taxon>
    </lineage>
</organism>
<dbReference type="RefSeq" id="WP_127906834.1">
    <property type="nucleotide sequence ID" value="NZ_RQXX01000003.1"/>
</dbReference>
<dbReference type="InterPro" id="IPR007452">
    <property type="entry name" value="TamB_C"/>
</dbReference>
<comment type="caution">
    <text evidence="8">The sequence shown here is derived from an EMBL/GenBank/DDBJ whole genome shotgun (WGS) entry which is preliminary data.</text>
</comment>
<evidence type="ECO:0000256" key="3">
    <source>
        <dbReference type="ARBA" id="ARBA00022989"/>
    </source>
</evidence>
<dbReference type="OrthoDB" id="7784409at2"/>
<protein>
    <recommendedName>
        <fullName evidence="7">Translocation and assembly module TamB C-terminal domain-containing protein</fullName>
    </recommendedName>
</protein>
<keyword evidence="3" id="KW-1133">Transmembrane helix</keyword>
<evidence type="ECO:0000256" key="5">
    <source>
        <dbReference type="SAM" id="MobiDB-lite"/>
    </source>
</evidence>